<dbReference type="AlphaFoldDB" id="A0A1T1P816"/>
<evidence type="ECO:0000313" key="2">
    <source>
        <dbReference type="Proteomes" id="UP000190559"/>
    </source>
</evidence>
<dbReference type="EMBL" id="LOJW01000008">
    <property type="protein sequence ID" value="OOW71750.1"/>
    <property type="molecule type" value="Genomic_DNA"/>
</dbReference>
<proteinExistence type="predicted"/>
<name>A0A1T1P816_9XANT</name>
<comment type="caution">
    <text evidence="1">The sequence shown here is derived from an EMBL/GenBank/DDBJ whole genome shotgun (WGS) entry which is preliminary data.</text>
</comment>
<accession>A0A1T1P816</accession>
<dbReference type="Proteomes" id="UP000190559">
    <property type="component" value="Unassembled WGS sequence"/>
</dbReference>
<evidence type="ECO:0000313" key="1">
    <source>
        <dbReference type="EMBL" id="OOW71750.1"/>
    </source>
</evidence>
<reference evidence="1 2" key="1">
    <citation type="submission" date="2015-12" db="EMBL/GenBank/DDBJ databases">
        <authorList>
            <person name="Shamseldin A."/>
            <person name="Moawad H."/>
            <person name="Abd El-Rahim W.M."/>
            <person name="Sadowsky M.J."/>
        </authorList>
    </citation>
    <scope>NUCLEOTIDE SEQUENCE [LARGE SCALE GENOMIC DNA]</scope>
    <source>
        <strain evidence="1 2">LMG9050</strain>
    </source>
</reference>
<gene>
    <name evidence="1" type="ORF">Xmlh_07355</name>
</gene>
<protein>
    <submittedName>
        <fullName evidence="1">Uncharacterized protein</fullName>
    </submittedName>
</protein>
<sequence>MMRAFLDSLAAIGGEALGLQVIERAATRALDLDFVEGAGLAQQAGAFATTEILEHCVVLHWERITRPQAARRG</sequence>
<organism evidence="1 2">
    <name type="scientific">Xanthomonas axonopodis pv. melhusii</name>
    <dbReference type="NCBI Taxonomy" id="487834"/>
    <lineage>
        <taxon>Bacteria</taxon>
        <taxon>Pseudomonadati</taxon>
        <taxon>Pseudomonadota</taxon>
        <taxon>Gammaproteobacteria</taxon>
        <taxon>Lysobacterales</taxon>
        <taxon>Lysobacteraceae</taxon>
        <taxon>Xanthomonas</taxon>
    </lineage>
</organism>